<dbReference type="Gene3D" id="3.40.710.10">
    <property type="entry name" value="DD-peptidase/beta-lactamase superfamily"/>
    <property type="match status" value="1"/>
</dbReference>
<dbReference type="InterPro" id="IPR001264">
    <property type="entry name" value="Glyco_trans_51"/>
</dbReference>
<dbReference type="GO" id="GO:0008360">
    <property type="term" value="P:regulation of cell shape"/>
    <property type="evidence" value="ECO:0007669"/>
    <property type="project" value="UniProtKB-KW"/>
</dbReference>
<keyword evidence="20" id="KW-1185">Reference proteome</keyword>
<evidence type="ECO:0000256" key="13">
    <source>
        <dbReference type="ARBA" id="ARBA00034000"/>
    </source>
</evidence>
<feature type="region of interest" description="Disordered" evidence="15">
    <location>
        <begin position="1"/>
        <end position="36"/>
    </location>
</feature>
<dbReference type="NCBIfam" id="TIGR02074">
    <property type="entry name" value="PBP_1a_fam"/>
    <property type="match status" value="1"/>
</dbReference>
<keyword evidence="16" id="KW-0472">Membrane</keyword>
<dbReference type="GO" id="GO:0008955">
    <property type="term" value="F:peptidoglycan glycosyltransferase activity"/>
    <property type="evidence" value="ECO:0007669"/>
    <property type="project" value="UniProtKB-EC"/>
</dbReference>
<evidence type="ECO:0000256" key="3">
    <source>
        <dbReference type="ARBA" id="ARBA00007739"/>
    </source>
</evidence>
<comment type="catalytic activity">
    <reaction evidence="14">
        <text>[GlcNAc-(1-&gt;4)-Mur2Ac(oyl-L-Ala-gamma-D-Glu-L-Lys-D-Ala-D-Ala)](n)-di-trans,octa-cis-undecaprenyl diphosphate + beta-D-GlcNAc-(1-&gt;4)-Mur2Ac(oyl-L-Ala-gamma-D-Glu-L-Lys-D-Ala-D-Ala)-di-trans,octa-cis-undecaprenyl diphosphate = [GlcNAc-(1-&gt;4)-Mur2Ac(oyl-L-Ala-gamma-D-Glu-L-Lys-D-Ala-D-Ala)](n+1)-di-trans,octa-cis-undecaprenyl diphosphate + di-trans,octa-cis-undecaprenyl diphosphate + H(+)</text>
        <dbReference type="Rhea" id="RHEA:23708"/>
        <dbReference type="Rhea" id="RHEA-COMP:9602"/>
        <dbReference type="Rhea" id="RHEA-COMP:9603"/>
        <dbReference type="ChEBI" id="CHEBI:15378"/>
        <dbReference type="ChEBI" id="CHEBI:58405"/>
        <dbReference type="ChEBI" id="CHEBI:60033"/>
        <dbReference type="ChEBI" id="CHEBI:78435"/>
        <dbReference type="EC" id="2.4.99.28"/>
    </reaction>
</comment>
<sequence length="720" mass="77101">MTDWTPQPVDDDPPPPGPRPAAPQPRSFGGRGGPPKPKRKIAWGLLGVVAVAVLLILGAFAAAETWVVRELLPGIPEIPDRSALMAVNQTPGMTFEDANGAVIARRGARHGHAVTLAELPPYVPRAFLAVEDKRFYSHGPVDLRGVIRAAWINWRAHRTVQGGSTLTQQLAKTLFLTPDQTLKRKLQEAVIANRLEQLMTKDQVLELYLNRIFFGDNSYGLDAAAQTYFGKPASALSLQEAALLAALPKAPTRLALTNDMPAALARSHIVLDHMRDEGWITVAQEQVALNRPPRLAPEQPGEGDYGYVLDMAAAQAVQITGAQSPDLIVRLTIDPALQGQAQAIVKKTLAEQGPHAGASQGALVLIGPDGAVRALVGGTDHHASAFNRVTQAQRQPGSSFKPFVYATALEQGLKPTDVRQDAPVRFGTWAPSNYEGGYRGPVTLAEALAHSINTVAARVTSEIGAAKVADLAHRFGLKDIPADPNLSLALGTYEVNLLELTSGYQVFQQGGQRTEPFLVQQISNTGGQVLYARAPSAGLAVYDVANAAGMVRMLEGVIDHGTGVRAGFGRPAAGKTGTTSDYRDAWFVGFTPDWVCGVWVGNDDNSPMNHVTGGQLPADIWRQMMLAAHRDLPVRDFDWMPPPDAGEAGAQTVSDEPPSDAEPADEASRAEAGDQRKSFYGDLSNDFDQAAGGGEGRRRDAPQDQAPPLDRTAPREEQHP</sequence>
<dbReference type="GO" id="GO:0071555">
    <property type="term" value="P:cell wall organization"/>
    <property type="evidence" value="ECO:0007669"/>
    <property type="project" value="UniProtKB-KW"/>
</dbReference>
<feature type="compositionally biased region" description="Basic and acidic residues" evidence="15">
    <location>
        <begin position="666"/>
        <end position="679"/>
    </location>
</feature>
<comment type="similarity">
    <text evidence="2">In the C-terminal section; belongs to the transpeptidase family.</text>
</comment>
<dbReference type="RefSeq" id="WP_211936155.1">
    <property type="nucleotide sequence ID" value="NZ_CP073078.1"/>
</dbReference>
<dbReference type="SUPFAM" id="SSF56601">
    <property type="entry name" value="beta-lactamase/transpeptidase-like"/>
    <property type="match status" value="1"/>
</dbReference>
<dbReference type="InterPro" id="IPR012338">
    <property type="entry name" value="Beta-lactam/transpept-like"/>
</dbReference>
<evidence type="ECO:0000256" key="2">
    <source>
        <dbReference type="ARBA" id="ARBA00007090"/>
    </source>
</evidence>
<evidence type="ECO:0000256" key="16">
    <source>
        <dbReference type="SAM" id="Phobius"/>
    </source>
</evidence>
<evidence type="ECO:0000256" key="9">
    <source>
        <dbReference type="ARBA" id="ARBA00022960"/>
    </source>
</evidence>
<dbReference type="GO" id="GO:0006508">
    <property type="term" value="P:proteolysis"/>
    <property type="evidence" value="ECO:0007669"/>
    <property type="project" value="UniProtKB-KW"/>
</dbReference>
<dbReference type="SUPFAM" id="SSF53955">
    <property type="entry name" value="Lysozyme-like"/>
    <property type="match status" value="1"/>
</dbReference>
<dbReference type="GO" id="GO:0009252">
    <property type="term" value="P:peptidoglycan biosynthetic process"/>
    <property type="evidence" value="ECO:0007669"/>
    <property type="project" value="UniProtKB-KW"/>
</dbReference>
<accession>A0A975ISU6</accession>
<evidence type="ECO:0000256" key="5">
    <source>
        <dbReference type="ARBA" id="ARBA00022670"/>
    </source>
</evidence>
<evidence type="ECO:0000256" key="12">
    <source>
        <dbReference type="ARBA" id="ARBA00023316"/>
    </source>
</evidence>
<feature type="domain" description="Penicillin-binding protein transpeptidase" evidence="17">
    <location>
        <begin position="364"/>
        <end position="594"/>
    </location>
</feature>
<evidence type="ECO:0000256" key="7">
    <source>
        <dbReference type="ARBA" id="ARBA00022679"/>
    </source>
</evidence>
<dbReference type="InterPro" id="IPR023346">
    <property type="entry name" value="Lysozyme-like_dom_sf"/>
</dbReference>
<dbReference type="EMBL" id="CP073078">
    <property type="protein sequence ID" value="QUD86103.1"/>
    <property type="molecule type" value="Genomic_DNA"/>
</dbReference>
<keyword evidence="4" id="KW-0121">Carboxypeptidase</keyword>
<dbReference type="KEGG" id="caul:KCG34_13425"/>
<dbReference type="FunFam" id="1.10.3810.10:FF:000001">
    <property type="entry name" value="Penicillin-binding protein 1A"/>
    <property type="match status" value="1"/>
</dbReference>
<dbReference type="Proteomes" id="UP000676409">
    <property type="component" value="Chromosome"/>
</dbReference>
<dbReference type="Pfam" id="PF00905">
    <property type="entry name" value="Transpeptidase"/>
    <property type="match status" value="1"/>
</dbReference>
<keyword evidence="12" id="KW-0961">Cell wall biogenesis/degradation</keyword>
<keyword evidence="5" id="KW-0645">Protease</keyword>
<dbReference type="InterPro" id="IPR036950">
    <property type="entry name" value="PBP_transglycosylase"/>
</dbReference>
<evidence type="ECO:0000256" key="11">
    <source>
        <dbReference type="ARBA" id="ARBA00023268"/>
    </source>
</evidence>
<dbReference type="PANTHER" id="PTHR32282">
    <property type="entry name" value="BINDING PROTEIN TRANSPEPTIDASE, PUTATIVE-RELATED"/>
    <property type="match status" value="1"/>
</dbReference>
<comment type="catalytic activity">
    <reaction evidence="13">
        <text>Preferential cleavage: (Ac)2-L-Lys-D-Ala-|-D-Ala. Also transpeptidation of peptidyl-alanyl moieties that are N-acyl substituents of D-alanine.</text>
        <dbReference type="EC" id="3.4.16.4"/>
    </reaction>
</comment>
<dbReference type="InterPro" id="IPR001460">
    <property type="entry name" value="PCN-bd_Tpept"/>
</dbReference>
<evidence type="ECO:0000256" key="1">
    <source>
        <dbReference type="ARBA" id="ARBA00004752"/>
    </source>
</evidence>
<feature type="region of interest" description="Disordered" evidence="15">
    <location>
        <begin position="636"/>
        <end position="720"/>
    </location>
</feature>
<keyword evidence="16" id="KW-0812">Transmembrane</keyword>
<evidence type="ECO:0000259" key="18">
    <source>
        <dbReference type="Pfam" id="PF00912"/>
    </source>
</evidence>
<keyword evidence="8" id="KW-0378">Hydrolase</keyword>
<protein>
    <submittedName>
        <fullName evidence="19">PBP1A family penicillin-binding protein</fullName>
    </submittedName>
</protein>
<evidence type="ECO:0000259" key="17">
    <source>
        <dbReference type="Pfam" id="PF00905"/>
    </source>
</evidence>
<dbReference type="GO" id="GO:0008658">
    <property type="term" value="F:penicillin binding"/>
    <property type="evidence" value="ECO:0007669"/>
    <property type="project" value="InterPro"/>
</dbReference>
<keyword evidence="7" id="KW-0808">Transferase</keyword>
<gene>
    <name evidence="19" type="ORF">KCG34_13425</name>
</gene>
<feature type="compositionally biased region" description="Pro residues" evidence="15">
    <location>
        <begin position="14"/>
        <end position="23"/>
    </location>
</feature>
<feature type="transmembrane region" description="Helical" evidence="16">
    <location>
        <begin position="41"/>
        <end position="63"/>
    </location>
</feature>
<evidence type="ECO:0000313" key="20">
    <source>
        <dbReference type="Proteomes" id="UP000676409"/>
    </source>
</evidence>
<feature type="domain" description="Glycosyl transferase family 51" evidence="18">
    <location>
        <begin position="101"/>
        <end position="274"/>
    </location>
</feature>
<keyword evidence="10" id="KW-0573">Peptidoglycan synthesis</keyword>
<keyword evidence="6" id="KW-0328">Glycosyltransferase</keyword>
<keyword evidence="11" id="KW-0511">Multifunctional enzyme</keyword>
<dbReference type="GO" id="GO:0030288">
    <property type="term" value="C:outer membrane-bounded periplasmic space"/>
    <property type="evidence" value="ECO:0007669"/>
    <property type="project" value="TreeGrafter"/>
</dbReference>
<dbReference type="AlphaFoldDB" id="A0A975ISU6"/>
<name>A0A975ISU6_9CAUL</name>
<evidence type="ECO:0000256" key="6">
    <source>
        <dbReference type="ARBA" id="ARBA00022676"/>
    </source>
</evidence>
<proteinExistence type="inferred from homology"/>
<evidence type="ECO:0000256" key="4">
    <source>
        <dbReference type="ARBA" id="ARBA00022645"/>
    </source>
</evidence>
<reference evidence="19" key="1">
    <citation type="submission" date="2021-04" db="EMBL/GenBank/DDBJ databases">
        <title>The complete genome sequence of Caulobacter sp. S6.</title>
        <authorList>
            <person name="Tang Y."/>
            <person name="Ouyang W."/>
            <person name="Liu Q."/>
            <person name="Huang B."/>
            <person name="Guo Z."/>
            <person name="Lei P."/>
        </authorList>
    </citation>
    <scope>NUCLEOTIDE SEQUENCE</scope>
    <source>
        <strain evidence="19">S6</strain>
    </source>
</reference>
<keyword evidence="9" id="KW-0133">Cell shape</keyword>
<evidence type="ECO:0000256" key="14">
    <source>
        <dbReference type="ARBA" id="ARBA00049902"/>
    </source>
</evidence>
<evidence type="ECO:0000256" key="8">
    <source>
        <dbReference type="ARBA" id="ARBA00022801"/>
    </source>
</evidence>
<dbReference type="Gene3D" id="1.10.3810.10">
    <property type="entry name" value="Biosynthetic peptidoglycan transglycosylase-like"/>
    <property type="match status" value="1"/>
</dbReference>
<dbReference type="PANTHER" id="PTHR32282:SF33">
    <property type="entry name" value="PEPTIDOGLYCAN GLYCOSYLTRANSFERASE"/>
    <property type="match status" value="1"/>
</dbReference>
<dbReference type="GO" id="GO:0009002">
    <property type="term" value="F:serine-type D-Ala-D-Ala carboxypeptidase activity"/>
    <property type="evidence" value="ECO:0007669"/>
    <property type="project" value="UniProtKB-EC"/>
</dbReference>
<dbReference type="Pfam" id="PF00912">
    <property type="entry name" value="Transgly"/>
    <property type="match status" value="1"/>
</dbReference>
<dbReference type="InterPro" id="IPR050396">
    <property type="entry name" value="Glycosyltr_51/Transpeptidase"/>
</dbReference>
<evidence type="ECO:0000256" key="15">
    <source>
        <dbReference type="SAM" id="MobiDB-lite"/>
    </source>
</evidence>
<evidence type="ECO:0000313" key="19">
    <source>
        <dbReference type="EMBL" id="QUD86103.1"/>
    </source>
</evidence>
<comment type="similarity">
    <text evidence="3">In the N-terminal section; belongs to the glycosyltransferase 51 family.</text>
</comment>
<evidence type="ECO:0000256" key="10">
    <source>
        <dbReference type="ARBA" id="ARBA00022984"/>
    </source>
</evidence>
<organism evidence="19 20">
    <name type="scientific">Phenylobacterium montanum</name>
    <dbReference type="NCBI Taxonomy" id="2823693"/>
    <lineage>
        <taxon>Bacteria</taxon>
        <taxon>Pseudomonadati</taxon>
        <taxon>Pseudomonadota</taxon>
        <taxon>Alphaproteobacteria</taxon>
        <taxon>Caulobacterales</taxon>
        <taxon>Caulobacteraceae</taxon>
        <taxon>Phenylobacterium</taxon>
    </lineage>
</organism>
<keyword evidence="16" id="KW-1133">Transmembrane helix</keyword>
<comment type="pathway">
    <text evidence="1">Cell wall biogenesis; peptidoglycan biosynthesis.</text>
</comment>